<sequence>QMLILPDSWAGDVKQGKEKLHQLPAPKVSPSEILDSDYLQGKKFEDRFLNLGVSKSFEVLERDLIKVQVKNFIPPLLVPAIGNHAFVLPPGLFQVATSFKFINVTGDDWAKKGEIDSTHRANDIQRRFLTTSIRYGFDLDRKFLHSFTAVLNITYENSVSRGPVKLEDDGNGAKDVFNGGTSEGLQDLNLMIKKKIWDQGNKPIGWAVAAGVYFPTGSTNKRVGDDGQITVRTVSNSSTSEVLFKRFNDEGILPAGRQLGTGEMSYKFGTFFTRQFLPGDLPDFLAGTPFDRAAIHWGGTYRVNFVHRGVNKGDVAKIFGSVVMPVFKDYLSFQMTSVTTWQEQDTYEGNFTFPNTTVSKARPNFRGGIISVAGPSIIFSPDPLIRMTASLLGRVIQPSLGPSPSYVANLGASFVF</sequence>
<organism evidence="1">
    <name type="scientific">marine metagenome</name>
    <dbReference type="NCBI Taxonomy" id="408172"/>
    <lineage>
        <taxon>unclassified sequences</taxon>
        <taxon>metagenomes</taxon>
        <taxon>ecological metagenomes</taxon>
    </lineage>
</organism>
<dbReference type="AlphaFoldDB" id="A0A381V3T0"/>
<proteinExistence type="predicted"/>
<accession>A0A381V3T0</accession>
<evidence type="ECO:0000313" key="1">
    <source>
        <dbReference type="EMBL" id="SVA35015.1"/>
    </source>
</evidence>
<reference evidence="1" key="1">
    <citation type="submission" date="2018-05" db="EMBL/GenBank/DDBJ databases">
        <authorList>
            <person name="Lanie J.A."/>
            <person name="Ng W.-L."/>
            <person name="Kazmierczak K.M."/>
            <person name="Andrzejewski T.M."/>
            <person name="Davidsen T.M."/>
            <person name="Wayne K.J."/>
            <person name="Tettelin H."/>
            <person name="Glass J.I."/>
            <person name="Rusch D."/>
            <person name="Podicherti R."/>
            <person name="Tsui H.-C.T."/>
            <person name="Winkler M.E."/>
        </authorList>
    </citation>
    <scope>NUCLEOTIDE SEQUENCE</scope>
</reference>
<feature type="non-terminal residue" evidence="1">
    <location>
        <position position="1"/>
    </location>
</feature>
<dbReference type="EMBL" id="UINC01007772">
    <property type="protein sequence ID" value="SVA35015.1"/>
    <property type="molecule type" value="Genomic_DNA"/>
</dbReference>
<name>A0A381V3T0_9ZZZZ</name>
<protein>
    <submittedName>
        <fullName evidence="1">Uncharacterized protein</fullName>
    </submittedName>
</protein>
<gene>
    <name evidence="1" type="ORF">METZ01_LOCUS87869</name>
</gene>